<proteinExistence type="predicted"/>
<keyword evidence="1" id="KW-0418">Kinase</keyword>
<protein>
    <submittedName>
        <fullName evidence="1">Serine/threonine protein kinase</fullName>
    </submittedName>
</protein>
<keyword evidence="1" id="KW-0808">Transferase</keyword>
<organism evidence="1 2">
    <name type="scientific">Aphanothece sacrum FPU1</name>
    <dbReference type="NCBI Taxonomy" id="1920663"/>
    <lineage>
        <taxon>Bacteria</taxon>
        <taxon>Bacillati</taxon>
        <taxon>Cyanobacteriota</taxon>
        <taxon>Cyanophyceae</taxon>
        <taxon>Oscillatoriophycideae</taxon>
        <taxon>Chroococcales</taxon>
        <taxon>Aphanothecaceae</taxon>
        <taxon>Aphanothece</taxon>
    </lineage>
</organism>
<dbReference type="GO" id="GO:0004674">
    <property type="term" value="F:protein serine/threonine kinase activity"/>
    <property type="evidence" value="ECO:0007669"/>
    <property type="project" value="UniProtKB-KW"/>
</dbReference>
<gene>
    <name evidence="1" type="ORF">AsFPU1_0393</name>
</gene>
<keyword evidence="2" id="KW-1185">Reference proteome</keyword>
<dbReference type="Pfam" id="PF14516">
    <property type="entry name" value="AAA_35"/>
    <property type="match status" value="1"/>
</dbReference>
<evidence type="ECO:0000313" key="2">
    <source>
        <dbReference type="Proteomes" id="UP000287247"/>
    </source>
</evidence>
<reference evidence="2" key="1">
    <citation type="submission" date="2017-05" db="EMBL/GenBank/DDBJ databases">
        <title>Physiological properties and genetic analysis related to exopolysaccharide production of fresh-water unicellular cyanobacterium Aphanothece sacrum, Suizenji Nori, that has been cultured as a food source in Japan.</title>
        <authorList>
            <person name="Kanesaki Y."/>
            <person name="Yoshikawa S."/>
            <person name="Ohki K."/>
        </authorList>
    </citation>
    <scope>NUCLEOTIDE SEQUENCE [LARGE SCALE GENOMIC DNA]</scope>
    <source>
        <strain evidence="2">FPU1</strain>
    </source>
</reference>
<name>A0A401ICN5_APHSA</name>
<evidence type="ECO:0000313" key="1">
    <source>
        <dbReference type="EMBL" id="GBF79001.1"/>
    </source>
</evidence>
<dbReference type="EMBL" id="BDQK01000001">
    <property type="protein sequence ID" value="GBF79001.1"/>
    <property type="molecule type" value="Genomic_DNA"/>
</dbReference>
<sequence length="55" mass="6287">MIGGHPYLVKLLCQELAQKIDNTDEILNKASTESGLYSEFLRQQIHLLKQQSDLD</sequence>
<dbReference type="AlphaFoldDB" id="A0A401ICN5"/>
<keyword evidence="1" id="KW-0723">Serine/threonine-protein kinase</keyword>
<comment type="caution">
    <text evidence="1">The sequence shown here is derived from an EMBL/GenBank/DDBJ whole genome shotgun (WGS) entry which is preliminary data.</text>
</comment>
<accession>A0A401ICN5</accession>
<dbReference type="Proteomes" id="UP000287247">
    <property type="component" value="Unassembled WGS sequence"/>
</dbReference>